<dbReference type="Proteomes" id="UP001489004">
    <property type="component" value="Unassembled WGS sequence"/>
</dbReference>
<organism evidence="2 3">
    <name type="scientific">[Myrmecia] bisecta</name>
    <dbReference type="NCBI Taxonomy" id="41462"/>
    <lineage>
        <taxon>Eukaryota</taxon>
        <taxon>Viridiplantae</taxon>
        <taxon>Chlorophyta</taxon>
        <taxon>core chlorophytes</taxon>
        <taxon>Trebouxiophyceae</taxon>
        <taxon>Trebouxiales</taxon>
        <taxon>Trebouxiaceae</taxon>
        <taxon>Myrmecia</taxon>
    </lineage>
</organism>
<proteinExistence type="predicted"/>
<keyword evidence="3" id="KW-1185">Reference proteome</keyword>
<feature type="region of interest" description="Disordered" evidence="1">
    <location>
        <begin position="1"/>
        <end position="21"/>
    </location>
</feature>
<name>A0AAW1RA10_9CHLO</name>
<reference evidence="2 3" key="1">
    <citation type="journal article" date="2024" name="Nat. Commun.">
        <title>Phylogenomics reveals the evolutionary origins of lichenization in chlorophyte algae.</title>
        <authorList>
            <person name="Puginier C."/>
            <person name="Libourel C."/>
            <person name="Otte J."/>
            <person name="Skaloud P."/>
            <person name="Haon M."/>
            <person name="Grisel S."/>
            <person name="Petersen M."/>
            <person name="Berrin J.G."/>
            <person name="Delaux P.M."/>
            <person name="Dal Grande F."/>
            <person name="Keller J."/>
        </authorList>
    </citation>
    <scope>NUCLEOTIDE SEQUENCE [LARGE SCALE GENOMIC DNA]</scope>
    <source>
        <strain evidence="2 3">SAG 2043</strain>
    </source>
</reference>
<protein>
    <submittedName>
        <fullName evidence="2">Uncharacterized protein</fullName>
    </submittedName>
</protein>
<comment type="caution">
    <text evidence="2">The sequence shown here is derived from an EMBL/GenBank/DDBJ whole genome shotgun (WGS) entry which is preliminary data.</text>
</comment>
<dbReference type="AlphaFoldDB" id="A0AAW1RA10"/>
<evidence type="ECO:0000313" key="3">
    <source>
        <dbReference type="Proteomes" id="UP001489004"/>
    </source>
</evidence>
<evidence type="ECO:0000256" key="1">
    <source>
        <dbReference type="SAM" id="MobiDB-lite"/>
    </source>
</evidence>
<sequence>MFNGQDSPGDLGTMGKSSKARHCHHPGNYPYCPVRAPTNVLVVRAPLQQENGHVTGAAMHGASPFWPMEPAGKSQDLKRLEFIRSYSEYCWSKANQLASTVYSTGRAYTPATLDAHLRAVEERVSSFSTPLVCAVTQQTENVLRTLDGKVDIMFHAASELFAHSSLMADALERQHGYQQPFVGKGGREDYLHKLEEAWCKLMALPPVNKLLETTAPSVDFTRKKYLAAHDVVVGSTSYNKALATAANMLDQVKDTFVYKAAASKLYPVISPLADPALSKITHSACYSAVLDHLKPTCGLEGGPHQVEHGWRVLSCAQC</sequence>
<accession>A0AAW1RA10</accession>
<gene>
    <name evidence="2" type="ORF">WJX72_012066</name>
</gene>
<evidence type="ECO:0000313" key="2">
    <source>
        <dbReference type="EMBL" id="KAK9830494.1"/>
    </source>
</evidence>
<dbReference type="EMBL" id="JALJOR010000001">
    <property type="protein sequence ID" value="KAK9830494.1"/>
    <property type="molecule type" value="Genomic_DNA"/>
</dbReference>